<dbReference type="Pfam" id="PF07751">
    <property type="entry name" value="Abi_2"/>
    <property type="match status" value="1"/>
</dbReference>
<dbReference type="eggNOG" id="COG4823">
    <property type="taxonomic scope" value="Bacteria"/>
</dbReference>
<dbReference type="Proteomes" id="UP000014975">
    <property type="component" value="Unassembled WGS sequence"/>
</dbReference>
<name>S7UKU0_9BACT</name>
<keyword evidence="2" id="KW-1185">Reference proteome</keyword>
<proteinExistence type="predicted"/>
<reference evidence="1 2" key="1">
    <citation type="journal article" date="2013" name="Genome Announc.">
        <title>Draft genome sequences for three mercury-methylating, sulfate-reducing bacteria.</title>
        <authorList>
            <person name="Brown S.D."/>
            <person name="Hurt R.A.Jr."/>
            <person name="Gilmour C.C."/>
            <person name="Elias D.A."/>
        </authorList>
    </citation>
    <scope>NUCLEOTIDE SEQUENCE [LARGE SCALE GENOMIC DNA]</scope>
    <source>
        <strain evidence="1 2">DSM 16529</strain>
    </source>
</reference>
<comment type="caution">
    <text evidence="1">The sequence shown here is derived from an EMBL/GenBank/DDBJ whole genome shotgun (WGS) entry which is preliminary data.</text>
</comment>
<accession>S7UKU0</accession>
<protein>
    <submittedName>
        <fullName evidence="1">Abi family protein</fullName>
    </submittedName>
</protein>
<gene>
    <name evidence="1" type="ORF">dsat_0374</name>
</gene>
<dbReference type="EMBL" id="ATHI01000026">
    <property type="protein sequence ID" value="EPR32933.1"/>
    <property type="molecule type" value="Genomic_DNA"/>
</dbReference>
<evidence type="ECO:0000313" key="2">
    <source>
        <dbReference type="Proteomes" id="UP000014975"/>
    </source>
</evidence>
<dbReference type="AlphaFoldDB" id="S7UKU0"/>
<dbReference type="InterPro" id="IPR011664">
    <property type="entry name" value="Abi_system_AbiD/AbiF-like"/>
</dbReference>
<dbReference type="PATRIC" id="fig|1121439.3.peg.1722"/>
<evidence type="ECO:0000313" key="1">
    <source>
        <dbReference type="EMBL" id="EPR32933.1"/>
    </source>
</evidence>
<sequence>MPSSLRPYSKPVLCCADLIAYLQRKGLAVDDTAFAAKIISTYSYYRIKGYALALRDCRDPVKPFFPGSRFEDIFELMAFDKALRLHALEAIMH</sequence>
<organism evidence="1 2">
    <name type="scientific">Alkalidesulfovibrio alkalitolerans DSM 16529</name>
    <dbReference type="NCBI Taxonomy" id="1121439"/>
    <lineage>
        <taxon>Bacteria</taxon>
        <taxon>Pseudomonadati</taxon>
        <taxon>Thermodesulfobacteriota</taxon>
        <taxon>Desulfovibrionia</taxon>
        <taxon>Desulfovibrionales</taxon>
        <taxon>Desulfovibrionaceae</taxon>
        <taxon>Alkalidesulfovibrio</taxon>
    </lineage>
</organism>